<feature type="coiled-coil region" evidence="1">
    <location>
        <begin position="83"/>
        <end position="110"/>
    </location>
</feature>
<protein>
    <submittedName>
        <fullName evidence="2">Uncharacterized protein</fullName>
    </submittedName>
</protein>
<gene>
    <name evidence="2" type="ORF">Z518_11055</name>
</gene>
<dbReference type="VEuPathDB" id="FungiDB:Z518_11055"/>
<proteinExistence type="predicted"/>
<dbReference type="OrthoDB" id="4161548at2759"/>
<name>A0A0D2GMQ6_9EURO</name>
<dbReference type="EMBL" id="KN847485">
    <property type="protein sequence ID" value="KIW99642.1"/>
    <property type="molecule type" value="Genomic_DNA"/>
</dbReference>
<dbReference type="HOGENOM" id="CLU_089032_1_1_1"/>
<organism evidence="2 3">
    <name type="scientific">Rhinocladiella mackenziei CBS 650.93</name>
    <dbReference type="NCBI Taxonomy" id="1442369"/>
    <lineage>
        <taxon>Eukaryota</taxon>
        <taxon>Fungi</taxon>
        <taxon>Dikarya</taxon>
        <taxon>Ascomycota</taxon>
        <taxon>Pezizomycotina</taxon>
        <taxon>Eurotiomycetes</taxon>
        <taxon>Chaetothyriomycetidae</taxon>
        <taxon>Chaetothyriales</taxon>
        <taxon>Herpotrichiellaceae</taxon>
        <taxon>Rhinocladiella</taxon>
    </lineage>
</organism>
<keyword evidence="3" id="KW-1185">Reference proteome</keyword>
<accession>A0A0D2GMQ6</accession>
<sequence length="229" mass="25955">MKLGVTIDPSQVRLQPDTTEGYIWVRQPDKEYLFTKPLSKHSIGAYMELCREVGRSFEAVAHWEPANEVSGDPIKAPYTFASLANLTSKSSQLQAENEKMAEAVSQYKDKAHAESLARQRAEEMCGKLDRDLSAARIQEGKLKRENINLSSKVRQLRRKLRYSDIEVKKALTVLYRLAPGTHTDDEDADPVEDMISVSQTKSKHSLYSSSQRAFVRIPSRNSRRLTKAI</sequence>
<evidence type="ECO:0000313" key="2">
    <source>
        <dbReference type="EMBL" id="KIW99642.1"/>
    </source>
</evidence>
<dbReference type="GeneID" id="25299126"/>
<dbReference type="Proteomes" id="UP000053617">
    <property type="component" value="Unassembled WGS sequence"/>
</dbReference>
<dbReference type="STRING" id="1442369.A0A0D2GMQ6"/>
<dbReference type="AlphaFoldDB" id="A0A0D2GMQ6"/>
<evidence type="ECO:0000256" key="1">
    <source>
        <dbReference type="SAM" id="Coils"/>
    </source>
</evidence>
<dbReference type="RefSeq" id="XP_013266779.1">
    <property type="nucleotide sequence ID" value="XM_013411325.1"/>
</dbReference>
<evidence type="ECO:0000313" key="3">
    <source>
        <dbReference type="Proteomes" id="UP000053617"/>
    </source>
</evidence>
<keyword evidence="1" id="KW-0175">Coiled coil</keyword>
<reference evidence="2 3" key="1">
    <citation type="submission" date="2015-01" db="EMBL/GenBank/DDBJ databases">
        <title>The Genome Sequence of Rhinocladiella mackenzie CBS 650.93.</title>
        <authorList>
            <consortium name="The Broad Institute Genomics Platform"/>
            <person name="Cuomo C."/>
            <person name="de Hoog S."/>
            <person name="Gorbushina A."/>
            <person name="Stielow B."/>
            <person name="Teixiera M."/>
            <person name="Abouelleil A."/>
            <person name="Chapman S.B."/>
            <person name="Priest M."/>
            <person name="Young S.K."/>
            <person name="Wortman J."/>
            <person name="Nusbaum C."/>
            <person name="Birren B."/>
        </authorList>
    </citation>
    <scope>NUCLEOTIDE SEQUENCE [LARGE SCALE GENOMIC DNA]</scope>
    <source>
        <strain evidence="2 3">CBS 650.93</strain>
    </source>
</reference>